<evidence type="ECO:0000256" key="4">
    <source>
        <dbReference type="ARBA" id="ARBA00022723"/>
    </source>
</evidence>
<dbReference type="EMBL" id="JAAVMX010000003">
    <property type="protein sequence ID" value="KAF4511308.1"/>
    <property type="molecule type" value="Genomic_DNA"/>
</dbReference>
<evidence type="ECO:0000256" key="1">
    <source>
        <dbReference type="ARBA" id="ARBA00001947"/>
    </source>
</evidence>
<accession>A0A8H4V7Y2</accession>
<keyword evidence="3" id="KW-0645">Protease</keyword>
<evidence type="ECO:0000256" key="5">
    <source>
        <dbReference type="ARBA" id="ARBA00022801"/>
    </source>
</evidence>
<evidence type="ECO:0000313" key="10">
    <source>
        <dbReference type="EMBL" id="KAF4511308.1"/>
    </source>
</evidence>
<dbReference type="GO" id="GO:0004222">
    <property type="term" value="F:metalloendopeptidase activity"/>
    <property type="evidence" value="ECO:0007669"/>
    <property type="project" value="InterPro"/>
</dbReference>
<proteinExistence type="inferred from homology"/>
<dbReference type="InterPro" id="IPR050414">
    <property type="entry name" value="Fungal_M35_metalloproteases"/>
</dbReference>
<evidence type="ECO:0000256" key="3">
    <source>
        <dbReference type="ARBA" id="ARBA00022670"/>
    </source>
</evidence>
<feature type="domain" description="Lysine-specific metallo-endopeptidase" evidence="9">
    <location>
        <begin position="59"/>
        <end position="199"/>
    </location>
</feature>
<dbReference type="OrthoDB" id="412874at2759"/>
<evidence type="ECO:0000313" key="11">
    <source>
        <dbReference type="Proteomes" id="UP000557566"/>
    </source>
</evidence>
<feature type="compositionally biased region" description="Polar residues" evidence="8">
    <location>
        <begin position="340"/>
        <end position="350"/>
    </location>
</feature>
<gene>
    <name evidence="10" type="ORF">G6O67_003117</name>
</gene>
<name>A0A8H4V7Y2_9HYPO</name>
<dbReference type="InterPro" id="IPR029463">
    <property type="entry name" value="Lys_MEP"/>
</dbReference>
<keyword evidence="6" id="KW-0862">Zinc</keyword>
<dbReference type="InterPro" id="IPR024079">
    <property type="entry name" value="MetalloPept_cat_dom_sf"/>
</dbReference>
<protein>
    <recommendedName>
        <fullName evidence="9">Lysine-specific metallo-endopeptidase domain-containing protein</fullName>
    </recommendedName>
</protein>
<dbReference type="GO" id="GO:0046872">
    <property type="term" value="F:metal ion binding"/>
    <property type="evidence" value="ECO:0007669"/>
    <property type="project" value="UniProtKB-KW"/>
</dbReference>
<evidence type="ECO:0000256" key="2">
    <source>
        <dbReference type="ARBA" id="ARBA00010279"/>
    </source>
</evidence>
<dbReference type="Pfam" id="PF14521">
    <property type="entry name" value="Aspzincin_M35"/>
    <property type="match status" value="1"/>
</dbReference>
<keyword evidence="4" id="KW-0479">Metal-binding</keyword>
<dbReference type="Proteomes" id="UP000557566">
    <property type="component" value="Unassembled WGS sequence"/>
</dbReference>
<keyword evidence="7" id="KW-0482">Metalloprotease</keyword>
<dbReference type="PROSITE" id="PS51257">
    <property type="entry name" value="PROKAR_LIPOPROTEIN"/>
    <property type="match status" value="1"/>
</dbReference>
<keyword evidence="11" id="KW-1185">Reference proteome</keyword>
<organism evidence="10 11">
    <name type="scientific">Ophiocordyceps sinensis</name>
    <dbReference type="NCBI Taxonomy" id="72228"/>
    <lineage>
        <taxon>Eukaryota</taxon>
        <taxon>Fungi</taxon>
        <taxon>Dikarya</taxon>
        <taxon>Ascomycota</taxon>
        <taxon>Pezizomycotina</taxon>
        <taxon>Sordariomycetes</taxon>
        <taxon>Hypocreomycetidae</taxon>
        <taxon>Hypocreales</taxon>
        <taxon>Ophiocordycipitaceae</taxon>
        <taxon>Ophiocordyceps</taxon>
    </lineage>
</organism>
<comment type="similarity">
    <text evidence="2">Belongs to the peptidase M35 family.</text>
</comment>
<dbReference type="GO" id="GO:0006508">
    <property type="term" value="P:proteolysis"/>
    <property type="evidence" value="ECO:0007669"/>
    <property type="project" value="UniProtKB-KW"/>
</dbReference>
<evidence type="ECO:0000256" key="8">
    <source>
        <dbReference type="SAM" id="MobiDB-lite"/>
    </source>
</evidence>
<dbReference type="Gene3D" id="3.40.390.10">
    <property type="entry name" value="Collagenase (Catalytic Domain)"/>
    <property type="match status" value="1"/>
</dbReference>
<feature type="compositionally biased region" description="Gly residues" evidence="8">
    <location>
        <begin position="221"/>
        <end position="240"/>
    </location>
</feature>
<evidence type="ECO:0000256" key="6">
    <source>
        <dbReference type="ARBA" id="ARBA00022833"/>
    </source>
</evidence>
<sequence length="350" mass="36619">MKYMPVFTALAWSTAACPDETREPLAHHKRGRIQGGCNQAYVGKSLDVCAGAARKAAALAADSKNPLYKLFFKNEDKKSRSKVTSMFQMVADECAAKGGGRTGITCGDGGICGRGQGGITVEATTQGLHVNLCSGFFRGNDPAQSRGCANLDSAGVMLHEITHALGKTTDQRGAYGLAAVKRLTSQQNLEHADTYAIFAHFARLGCSERDFRKGGRTRGPTGSGSGLGSSQGTSFGGGSGNNESSPSGAPTKNGNRDQGDNRISPSQTPDRLENENKGPVNNSESNRNGVLGDTNQRGRGQEPPSGLLNGSQGGNRSQGSPKPNDDGNNQVAPPLIPDQGNPNRQTGRRS</sequence>
<feature type="region of interest" description="Disordered" evidence="8">
    <location>
        <begin position="210"/>
        <end position="350"/>
    </location>
</feature>
<evidence type="ECO:0000256" key="7">
    <source>
        <dbReference type="ARBA" id="ARBA00023049"/>
    </source>
</evidence>
<comment type="cofactor">
    <cofactor evidence="1">
        <name>Zn(2+)</name>
        <dbReference type="ChEBI" id="CHEBI:29105"/>
    </cofactor>
</comment>
<reference evidence="10 11" key="1">
    <citation type="journal article" date="2020" name="Genome Biol. Evol.">
        <title>A new high-quality draft genome assembly of the Chinese cordyceps Ophiocordyceps sinensis.</title>
        <authorList>
            <person name="Shu R."/>
            <person name="Zhang J."/>
            <person name="Meng Q."/>
            <person name="Zhang H."/>
            <person name="Zhou G."/>
            <person name="Li M."/>
            <person name="Wu P."/>
            <person name="Zhao Y."/>
            <person name="Chen C."/>
            <person name="Qin Q."/>
        </authorList>
    </citation>
    <scope>NUCLEOTIDE SEQUENCE [LARGE SCALE GENOMIC DNA]</scope>
    <source>
        <strain evidence="10 11">IOZ07</strain>
    </source>
</reference>
<feature type="compositionally biased region" description="Polar residues" evidence="8">
    <location>
        <begin position="279"/>
        <end position="298"/>
    </location>
</feature>
<dbReference type="SUPFAM" id="SSF55486">
    <property type="entry name" value="Metalloproteases ('zincins'), catalytic domain"/>
    <property type="match status" value="1"/>
</dbReference>
<comment type="caution">
    <text evidence="10">The sequence shown here is derived from an EMBL/GenBank/DDBJ whole genome shotgun (WGS) entry which is preliminary data.</text>
</comment>
<dbReference type="PANTHER" id="PTHR37016">
    <property type="match status" value="1"/>
</dbReference>
<dbReference type="PANTHER" id="PTHR37016:SF3">
    <property type="entry name" value="NEUTRAL PROTEASE 2-RELATED"/>
    <property type="match status" value="1"/>
</dbReference>
<dbReference type="AlphaFoldDB" id="A0A8H4V7Y2"/>
<keyword evidence="5" id="KW-0378">Hydrolase</keyword>
<evidence type="ECO:0000259" key="9">
    <source>
        <dbReference type="Pfam" id="PF14521"/>
    </source>
</evidence>